<protein>
    <submittedName>
        <fullName evidence="1">Uncharacterized protein</fullName>
    </submittedName>
</protein>
<proteinExistence type="predicted"/>
<keyword evidence="2" id="KW-1185">Reference proteome</keyword>
<accession>A0AAV1SAX9</accession>
<gene>
    <name evidence="1" type="ORF">DCAF_LOCUS19724</name>
</gene>
<dbReference type="EMBL" id="CAWUPB010001173">
    <property type="protein sequence ID" value="CAK7347044.1"/>
    <property type="molecule type" value="Genomic_DNA"/>
</dbReference>
<name>A0AAV1SAX9_9ROSI</name>
<reference evidence="1 2" key="1">
    <citation type="submission" date="2024-01" db="EMBL/GenBank/DDBJ databases">
        <authorList>
            <person name="Waweru B."/>
        </authorList>
    </citation>
    <scope>NUCLEOTIDE SEQUENCE [LARGE SCALE GENOMIC DNA]</scope>
</reference>
<sequence>MGGEEKEKERRAKACTLDLLNPQSWIRMVIDRIRVSIVGLKVALRAAVVVGLREEEEQAAER</sequence>
<evidence type="ECO:0000313" key="2">
    <source>
        <dbReference type="Proteomes" id="UP001314170"/>
    </source>
</evidence>
<evidence type="ECO:0000313" key="1">
    <source>
        <dbReference type="EMBL" id="CAK7347044.1"/>
    </source>
</evidence>
<organism evidence="1 2">
    <name type="scientific">Dovyalis caffra</name>
    <dbReference type="NCBI Taxonomy" id="77055"/>
    <lineage>
        <taxon>Eukaryota</taxon>
        <taxon>Viridiplantae</taxon>
        <taxon>Streptophyta</taxon>
        <taxon>Embryophyta</taxon>
        <taxon>Tracheophyta</taxon>
        <taxon>Spermatophyta</taxon>
        <taxon>Magnoliopsida</taxon>
        <taxon>eudicotyledons</taxon>
        <taxon>Gunneridae</taxon>
        <taxon>Pentapetalae</taxon>
        <taxon>rosids</taxon>
        <taxon>fabids</taxon>
        <taxon>Malpighiales</taxon>
        <taxon>Salicaceae</taxon>
        <taxon>Flacourtieae</taxon>
        <taxon>Dovyalis</taxon>
    </lineage>
</organism>
<dbReference type="AlphaFoldDB" id="A0AAV1SAX9"/>
<dbReference type="Proteomes" id="UP001314170">
    <property type="component" value="Unassembled WGS sequence"/>
</dbReference>
<comment type="caution">
    <text evidence="1">The sequence shown here is derived from an EMBL/GenBank/DDBJ whole genome shotgun (WGS) entry which is preliminary data.</text>
</comment>